<feature type="compositionally biased region" description="Basic residues" evidence="1">
    <location>
        <begin position="196"/>
        <end position="208"/>
    </location>
</feature>
<feature type="region of interest" description="Disordered" evidence="1">
    <location>
        <begin position="189"/>
        <end position="208"/>
    </location>
</feature>
<name>A0A839QFT9_9MICC</name>
<protein>
    <submittedName>
        <fullName evidence="2">Uncharacterized protein</fullName>
    </submittedName>
</protein>
<dbReference type="EMBL" id="JACHVS010000001">
    <property type="protein sequence ID" value="MBB2995158.1"/>
    <property type="molecule type" value="Genomic_DNA"/>
</dbReference>
<dbReference type="Proteomes" id="UP000523000">
    <property type="component" value="Unassembled WGS sequence"/>
</dbReference>
<comment type="caution">
    <text evidence="2">The sequence shown here is derived from an EMBL/GenBank/DDBJ whole genome shotgun (WGS) entry which is preliminary data.</text>
</comment>
<dbReference type="AlphaFoldDB" id="A0A839QFT9"/>
<proteinExistence type="predicted"/>
<accession>A0A839QFT9</accession>
<evidence type="ECO:0000256" key="1">
    <source>
        <dbReference type="SAM" id="MobiDB-lite"/>
    </source>
</evidence>
<gene>
    <name evidence="2" type="ORF">E9229_001349</name>
</gene>
<sequence length="208" mass="21987">MPAPVMRWPHPGCTTGGPGAPAPGTMRPSPPGPSVPVVARCSRWWGKLSLPWRYCMSPVDVRRPGRARVCSCSTWLPERIALRVRGHARPRRGLAQWGHPGSGAAALDPAGGGGAVKAEGRLVDQGSIWLASLDRGPAGSDACLKLLRAHGDIARVRTAGELDELALDAGIGTVSVRHAGSMAHLAISRGEPRPPCRIRPRFRRPPAG</sequence>
<keyword evidence="3" id="KW-1185">Reference proteome</keyword>
<feature type="region of interest" description="Disordered" evidence="1">
    <location>
        <begin position="93"/>
        <end position="112"/>
    </location>
</feature>
<evidence type="ECO:0000313" key="3">
    <source>
        <dbReference type="Proteomes" id="UP000523000"/>
    </source>
</evidence>
<evidence type="ECO:0000313" key="2">
    <source>
        <dbReference type="EMBL" id="MBB2995158.1"/>
    </source>
</evidence>
<organism evidence="2 3">
    <name type="scientific">Paeniglutamicibacter cryotolerans</name>
    <dbReference type="NCBI Taxonomy" id="670079"/>
    <lineage>
        <taxon>Bacteria</taxon>
        <taxon>Bacillati</taxon>
        <taxon>Actinomycetota</taxon>
        <taxon>Actinomycetes</taxon>
        <taxon>Micrococcales</taxon>
        <taxon>Micrococcaceae</taxon>
        <taxon>Paeniglutamicibacter</taxon>
    </lineage>
</organism>
<feature type="region of interest" description="Disordered" evidence="1">
    <location>
        <begin position="1"/>
        <end position="31"/>
    </location>
</feature>
<reference evidence="2 3" key="1">
    <citation type="submission" date="2020-08" db="EMBL/GenBank/DDBJ databases">
        <title>Sequencing the genomes of 1000 actinobacteria strains.</title>
        <authorList>
            <person name="Klenk H.-P."/>
        </authorList>
    </citation>
    <scope>NUCLEOTIDE SEQUENCE [LARGE SCALE GENOMIC DNA]</scope>
    <source>
        <strain evidence="2 3">DSM 22826</strain>
    </source>
</reference>